<dbReference type="Proteomes" id="UP001058974">
    <property type="component" value="Chromosome 6"/>
</dbReference>
<evidence type="ECO:0000256" key="5">
    <source>
        <dbReference type="ARBA" id="ARBA00023054"/>
    </source>
</evidence>
<comment type="caution">
    <text evidence="12">The sequence shown here is derived from an EMBL/GenBank/DDBJ whole genome shotgun (WGS) entry which is preliminary data.</text>
</comment>
<evidence type="ECO:0000256" key="6">
    <source>
        <dbReference type="ARBA" id="ARBA00023175"/>
    </source>
</evidence>
<dbReference type="PROSITE" id="PS50067">
    <property type="entry name" value="KINESIN_MOTOR_2"/>
    <property type="match status" value="1"/>
</dbReference>
<evidence type="ECO:0000256" key="9">
    <source>
        <dbReference type="SAM" id="MobiDB-lite"/>
    </source>
</evidence>
<dbReference type="InterPro" id="IPR001715">
    <property type="entry name" value="CH_dom"/>
</dbReference>
<dbReference type="FunFam" id="1.10.418.10:FF:000062">
    <property type="entry name" value="Kinesin-like protein KIN-14I isoform A"/>
    <property type="match status" value="1"/>
</dbReference>
<evidence type="ECO:0000256" key="1">
    <source>
        <dbReference type="ARBA" id="ARBA00010899"/>
    </source>
</evidence>
<protein>
    <submittedName>
        <fullName evidence="12">Kinesin-like protein KIN-14I</fullName>
    </submittedName>
</protein>
<dbReference type="FunFam" id="3.40.850.10:FF:000045">
    <property type="entry name" value="Kinesin-like protein KIN-14I isoform A"/>
    <property type="match status" value="1"/>
</dbReference>
<dbReference type="InterPro" id="IPR027417">
    <property type="entry name" value="P-loop_NTPase"/>
</dbReference>
<dbReference type="SMART" id="SM00033">
    <property type="entry name" value="CH"/>
    <property type="match status" value="1"/>
</dbReference>
<comment type="similarity">
    <text evidence="1">Belongs to the TRAFAC class myosin-kinesin ATPase superfamily. Kinesin family. KIN-14 subfamily.</text>
</comment>
<reference evidence="12 13" key="1">
    <citation type="journal article" date="2022" name="Nat. Genet.">
        <title>Improved pea reference genome and pan-genome highlight genomic features and evolutionary characteristics.</title>
        <authorList>
            <person name="Yang T."/>
            <person name="Liu R."/>
            <person name="Luo Y."/>
            <person name="Hu S."/>
            <person name="Wang D."/>
            <person name="Wang C."/>
            <person name="Pandey M.K."/>
            <person name="Ge S."/>
            <person name="Xu Q."/>
            <person name="Li N."/>
            <person name="Li G."/>
            <person name="Huang Y."/>
            <person name="Saxena R.K."/>
            <person name="Ji Y."/>
            <person name="Li M."/>
            <person name="Yan X."/>
            <person name="He Y."/>
            <person name="Liu Y."/>
            <person name="Wang X."/>
            <person name="Xiang C."/>
            <person name="Varshney R.K."/>
            <person name="Ding H."/>
            <person name="Gao S."/>
            <person name="Zong X."/>
        </authorList>
    </citation>
    <scope>NUCLEOTIDE SEQUENCE [LARGE SCALE GENOMIC DNA]</scope>
    <source>
        <strain evidence="12 13">cv. Zhongwan 6</strain>
    </source>
</reference>
<proteinExistence type="inferred from homology"/>
<name>A0A9D4WAA8_PEA</name>
<dbReference type="Gramene" id="Psat06G0446800-T1">
    <property type="protein sequence ID" value="KAI5399104.1"/>
    <property type="gene ID" value="KIW84_064468"/>
</dbReference>
<keyword evidence="4 7" id="KW-0067">ATP-binding</keyword>
<dbReference type="GO" id="GO:0016887">
    <property type="term" value="F:ATP hydrolysis activity"/>
    <property type="evidence" value="ECO:0007669"/>
    <property type="project" value="UniProtKB-ARBA"/>
</dbReference>
<dbReference type="OrthoDB" id="3176171at2759"/>
<dbReference type="PRINTS" id="PR00380">
    <property type="entry name" value="KINESINHEAVY"/>
</dbReference>
<feature type="compositionally biased region" description="Polar residues" evidence="9">
    <location>
        <begin position="268"/>
        <end position="277"/>
    </location>
</feature>
<feature type="region of interest" description="Disordered" evidence="9">
    <location>
        <begin position="945"/>
        <end position="1009"/>
    </location>
</feature>
<organism evidence="12 13">
    <name type="scientific">Pisum sativum</name>
    <name type="common">Garden pea</name>
    <name type="synonym">Lathyrus oleraceus</name>
    <dbReference type="NCBI Taxonomy" id="3888"/>
    <lineage>
        <taxon>Eukaryota</taxon>
        <taxon>Viridiplantae</taxon>
        <taxon>Streptophyta</taxon>
        <taxon>Embryophyta</taxon>
        <taxon>Tracheophyta</taxon>
        <taxon>Spermatophyta</taxon>
        <taxon>Magnoliopsida</taxon>
        <taxon>eudicotyledons</taxon>
        <taxon>Gunneridae</taxon>
        <taxon>Pentapetalae</taxon>
        <taxon>rosids</taxon>
        <taxon>fabids</taxon>
        <taxon>Fabales</taxon>
        <taxon>Fabaceae</taxon>
        <taxon>Papilionoideae</taxon>
        <taxon>50 kb inversion clade</taxon>
        <taxon>NPAAA clade</taxon>
        <taxon>Hologalegina</taxon>
        <taxon>IRL clade</taxon>
        <taxon>Fabeae</taxon>
        <taxon>Lathyrus</taxon>
    </lineage>
</organism>
<evidence type="ECO:0000256" key="7">
    <source>
        <dbReference type="PROSITE-ProRule" id="PRU00283"/>
    </source>
</evidence>
<dbReference type="AlphaFoldDB" id="A0A9D4WAA8"/>
<dbReference type="GO" id="GO:0005524">
    <property type="term" value="F:ATP binding"/>
    <property type="evidence" value="ECO:0007669"/>
    <property type="project" value="UniProtKB-UniRule"/>
</dbReference>
<feature type="binding site" evidence="7">
    <location>
        <begin position="478"/>
        <end position="485"/>
    </location>
    <ligand>
        <name>ATP</name>
        <dbReference type="ChEBI" id="CHEBI:30616"/>
    </ligand>
</feature>
<evidence type="ECO:0000256" key="4">
    <source>
        <dbReference type="ARBA" id="ARBA00022840"/>
    </source>
</evidence>
<dbReference type="Pfam" id="PF00307">
    <property type="entry name" value="CH"/>
    <property type="match status" value="1"/>
</dbReference>
<dbReference type="CDD" id="cd21203">
    <property type="entry name" value="CH_AtKIN14-like"/>
    <property type="match status" value="1"/>
</dbReference>
<feature type="compositionally biased region" description="Polar residues" evidence="9">
    <location>
        <begin position="966"/>
        <end position="994"/>
    </location>
</feature>
<dbReference type="GO" id="GO:0003777">
    <property type="term" value="F:microtubule motor activity"/>
    <property type="evidence" value="ECO:0007669"/>
    <property type="project" value="InterPro"/>
</dbReference>
<evidence type="ECO:0000256" key="8">
    <source>
        <dbReference type="SAM" id="Coils"/>
    </source>
</evidence>
<dbReference type="Gene3D" id="1.10.418.10">
    <property type="entry name" value="Calponin-like domain"/>
    <property type="match status" value="1"/>
</dbReference>
<dbReference type="InterPro" id="IPR001752">
    <property type="entry name" value="Kinesin_motor_dom"/>
</dbReference>
<evidence type="ECO:0000313" key="13">
    <source>
        <dbReference type="Proteomes" id="UP001058974"/>
    </source>
</evidence>
<sequence>MAAFSFSVASVVEDVLQQHGTRLKDLDLESRKSEEAALRRYEAAGWLRRMVGVVAAKDLPAEPSEEEFRLGLRSGIILCNVINKVQPGAVCKVVESPVDSGLIPDGAPLSAFQYFENVRNFLVAVQEIGIPTFEASDLEQGGKSSRIVNSVLALKSYSEWKQTGANGVWKFGGTIKPASTAKSFVRKNSEPFTNSLSRTSSTNEKSMTSLTSDVESNKMSSSHSLGMLVRAMLFDKKPEEVPTLVESVLTKVVEEFEHRIASQDEQTKTTSRGSLPQSDGPLAKFTMARKKVDNKNLMVTKKEEVIHKNHVADEESQKKALKQQMLFDQRQRDIQELKYTVQTTKAGMQFMQMKFHEEFSNLGMHIHGLAHAASGYHRVLEENRKLYNEVQDLKGSIRVYCRVRPFLSGQPNHLSTVENIEDGVITINVPSKNGKARRSFNFNKVFGPSAAQGEVFADMQPLIRSVLDGFNVCIFAYGQTGSGKTFTMTGPKEITEKSQGVNYRALSDLFFTANQRKDTFRYDVSVQMIEIYNEQVRDLLTTDGSNKRLEIRSNSQRGLSVPDASLVQVSSTNDVIELMNLGHKNRAVGATALNDRSSRSHSCLTVHVQGRDLTSGAVLRGCMHLVDLAGSERVDKSEATGDRLKEAQHINKSLSALGDVVASLAQKNQHVPYRNSKLTQLLQDSLGGQAKTLMFVHISPEANAIGETISTLKFAERVATVELGAARVNKDGADVKDLKEQIANLKAALARNEGNSEYSLPGSSGKYRTTASELSPYRAVQRGADVVDDPFGCRQPMVDVGNLALQSNTILRQKSQSFDFDEILTNSPSWPPVNSLVQNCLEDDKETGTGEWVDKVMVNKLDVNKTGNMLGCWEADNGNLSEEFYQKYLPDSSKVYSERSYNMFMRGNQFNIAGSDDTDDVDAATSDSSEHDLLWQFNHSKVTNIAHGNESKGRRLVSKSAKSPELSKNSIHSSTAPSPSRKQTSGVSHRTPTRQPAPVDMKRKTGSRK</sequence>
<dbReference type="Gene3D" id="3.40.850.10">
    <property type="entry name" value="Kinesin motor domain"/>
    <property type="match status" value="1"/>
</dbReference>
<dbReference type="SUPFAM" id="SSF52540">
    <property type="entry name" value="P-loop containing nucleoside triphosphate hydrolases"/>
    <property type="match status" value="1"/>
</dbReference>
<dbReference type="CDD" id="cd01366">
    <property type="entry name" value="KISc_C_terminal"/>
    <property type="match status" value="1"/>
</dbReference>
<accession>A0A9D4WAA8</accession>
<dbReference type="PANTHER" id="PTHR47972">
    <property type="entry name" value="KINESIN-LIKE PROTEIN KLP-3"/>
    <property type="match status" value="1"/>
</dbReference>
<dbReference type="GO" id="GO:0008017">
    <property type="term" value="F:microtubule binding"/>
    <property type="evidence" value="ECO:0007669"/>
    <property type="project" value="InterPro"/>
</dbReference>
<keyword evidence="5 8" id="KW-0175">Coiled coil</keyword>
<dbReference type="SUPFAM" id="SSF47576">
    <property type="entry name" value="Calponin-homology domain, CH-domain"/>
    <property type="match status" value="1"/>
</dbReference>
<dbReference type="GO" id="GO:0005874">
    <property type="term" value="C:microtubule"/>
    <property type="evidence" value="ECO:0007669"/>
    <property type="project" value="UniProtKB-KW"/>
</dbReference>
<feature type="domain" description="Calponin-homology (CH)" evidence="10">
    <location>
        <begin position="37"/>
        <end position="159"/>
    </location>
</feature>
<feature type="region of interest" description="Disordered" evidence="9">
    <location>
        <begin position="191"/>
        <end position="218"/>
    </location>
</feature>
<keyword evidence="2" id="KW-0493">Microtubule</keyword>
<dbReference type="PROSITE" id="PS50021">
    <property type="entry name" value="CH"/>
    <property type="match status" value="1"/>
</dbReference>
<gene>
    <name evidence="12" type="ORF">KIW84_064468</name>
</gene>
<evidence type="ECO:0000259" key="10">
    <source>
        <dbReference type="PROSITE" id="PS50021"/>
    </source>
</evidence>
<dbReference type="EMBL" id="JAMSHJ010000006">
    <property type="protein sequence ID" value="KAI5399104.1"/>
    <property type="molecule type" value="Genomic_DNA"/>
</dbReference>
<keyword evidence="6 7" id="KW-0505">Motor protein</keyword>
<keyword evidence="13" id="KW-1185">Reference proteome</keyword>
<evidence type="ECO:0000256" key="3">
    <source>
        <dbReference type="ARBA" id="ARBA00022741"/>
    </source>
</evidence>
<dbReference type="Pfam" id="PF00225">
    <property type="entry name" value="Kinesin"/>
    <property type="match status" value="1"/>
</dbReference>
<dbReference type="GO" id="GO:0007018">
    <property type="term" value="P:microtubule-based movement"/>
    <property type="evidence" value="ECO:0007669"/>
    <property type="project" value="InterPro"/>
</dbReference>
<dbReference type="InterPro" id="IPR036961">
    <property type="entry name" value="Kinesin_motor_dom_sf"/>
</dbReference>
<dbReference type="PANTHER" id="PTHR47972:SF62">
    <property type="entry name" value="P-LOOP NUCLEOSIDE TRIPHOSPHATE HYDROLASE SUPERFAMILY PROTEIN"/>
    <property type="match status" value="1"/>
</dbReference>
<dbReference type="InterPro" id="IPR027640">
    <property type="entry name" value="Kinesin-like_fam"/>
</dbReference>
<evidence type="ECO:0000313" key="12">
    <source>
        <dbReference type="EMBL" id="KAI5399104.1"/>
    </source>
</evidence>
<dbReference type="SMART" id="SM00129">
    <property type="entry name" value="KISc"/>
    <property type="match status" value="1"/>
</dbReference>
<feature type="coiled-coil region" evidence="8">
    <location>
        <begin position="728"/>
        <end position="755"/>
    </location>
</feature>
<dbReference type="InterPro" id="IPR036872">
    <property type="entry name" value="CH_dom_sf"/>
</dbReference>
<evidence type="ECO:0000259" key="11">
    <source>
        <dbReference type="PROSITE" id="PS50067"/>
    </source>
</evidence>
<feature type="region of interest" description="Disordered" evidence="9">
    <location>
        <begin position="260"/>
        <end position="281"/>
    </location>
</feature>
<keyword evidence="3 7" id="KW-0547">Nucleotide-binding</keyword>
<evidence type="ECO:0000256" key="2">
    <source>
        <dbReference type="ARBA" id="ARBA00022701"/>
    </source>
</evidence>
<feature type="domain" description="Kinesin motor" evidence="11">
    <location>
        <begin position="396"/>
        <end position="721"/>
    </location>
</feature>